<dbReference type="InterPro" id="IPR032466">
    <property type="entry name" value="Metal_Hydrolase"/>
</dbReference>
<dbReference type="Proteomes" id="UP000003536">
    <property type="component" value="Unassembled WGS sequence"/>
</dbReference>
<dbReference type="PATRIC" id="fig|913086.3.peg.4868"/>
<dbReference type="Gene3D" id="3.20.20.140">
    <property type="entry name" value="Metal-dependent hydrolases"/>
    <property type="match status" value="1"/>
</dbReference>
<dbReference type="GO" id="GO:0019213">
    <property type="term" value="F:deacetylase activity"/>
    <property type="evidence" value="ECO:0007669"/>
    <property type="project" value="InterPro"/>
</dbReference>
<dbReference type="PANTHER" id="PTHR42717:SF1">
    <property type="entry name" value="IMIDAZOLONEPROPIONASE AND RELATED AMIDOHYDROLASES"/>
    <property type="match status" value="1"/>
</dbReference>
<evidence type="ECO:0000259" key="1">
    <source>
        <dbReference type="Pfam" id="PF01979"/>
    </source>
</evidence>
<dbReference type="Gene3D" id="2.30.40.10">
    <property type="entry name" value="Urease, subunit C, domain 1"/>
    <property type="match status" value="1"/>
</dbReference>
<organism evidence="2 3">
    <name type="scientific">Salmonella enterica subsp. enterica serovar Wandsworth str. A4-580</name>
    <dbReference type="NCBI Taxonomy" id="913086"/>
    <lineage>
        <taxon>Bacteria</taxon>
        <taxon>Pseudomonadati</taxon>
        <taxon>Pseudomonadota</taxon>
        <taxon>Gammaproteobacteria</taxon>
        <taxon>Enterobacterales</taxon>
        <taxon>Enterobacteriaceae</taxon>
        <taxon>Salmonella</taxon>
    </lineage>
</organism>
<protein>
    <submittedName>
        <fullName evidence="2">Dihydroorotase</fullName>
    </submittedName>
</protein>
<evidence type="ECO:0000313" key="2">
    <source>
        <dbReference type="EMBL" id="EHC97310.1"/>
    </source>
</evidence>
<dbReference type="EMBL" id="AFCX01002042">
    <property type="protein sequence ID" value="EHC97310.1"/>
    <property type="molecule type" value="Genomic_DNA"/>
</dbReference>
<name>G5SKD5_SALET</name>
<dbReference type="Pfam" id="PF01979">
    <property type="entry name" value="Amidohydro_1"/>
    <property type="match status" value="1"/>
</dbReference>
<evidence type="ECO:0000313" key="3">
    <source>
        <dbReference type="Proteomes" id="UP000003536"/>
    </source>
</evidence>
<comment type="caution">
    <text evidence="2">The sequence shown here is derived from an EMBL/GenBank/DDBJ whole genome shotgun (WGS) entry which is preliminary data.</text>
</comment>
<dbReference type="InterPro" id="IPR011059">
    <property type="entry name" value="Metal-dep_hydrolase_composite"/>
</dbReference>
<feature type="domain" description="Amidohydrolase-related" evidence="1">
    <location>
        <begin position="41"/>
        <end position="116"/>
    </location>
</feature>
<dbReference type="SUPFAM" id="SSF51338">
    <property type="entry name" value="Composite domain of metallo-dependent hydrolases"/>
    <property type="match status" value="1"/>
</dbReference>
<proteinExistence type="predicted"/>
<dbReference type="GO" id="GO:0016810">
    <property type="term" value="F:hydrolase activity, acting on carbon-nitrogen (but not peptide) bonds"/>
    <property type="evidence" value="ECO:0007669"/>
    <property type="project" value="InterPro"/>
</dbReference>
<reference evidence="2 3" key="1">
    <citation type="journal article" date="2011" name="BMC Genomics">
        <title>Genome sequencing reveals diversification of virulence factor content and possible host adaptation in distinct subpopulations of Salmonella enterica.</title>
        <authorList>
            <person name="den Bakker H.C."/>
            <person name="Moreno Switt A.I."/>
            <person name="Govoni G."/>
            <person name="Cummings C.A."/>
            <person name="Ranieri M.L."/>
            <person name="Degoricija L."/>
            <person name="Hoelzer K."/>
            <person name="Rodriguez-Rivera L.D."/>
            <person name="Brown S."/>
            <person name="Bolchacova E."/>
            <person name="Furtado M.R."/>
            <person name="Wiedmann M."/>
        </authorList>
    </citation>
    <scope>NUCLEOTIDE SEQUENCE [LARGE SCALE GENOMIC DNA]</scope>
    <source>
        <strain evidence="2 3">A4-580</strain>
    </source>
</reference>
<sequence length="167" mass="18237">MNTARRAIANGFLPDIISSDLSTITKLAWPVYALPWILSKYLALGVALTDVINACTHTPAVLMGMAAEIGTLAPGAFADIAIFKLKNRHVEFADIHGETLTGTHVLVPQMTIKSGEILFRQIDFGARGQTELKNDLARGQTELKNDLNAKMATDRRDINVRPFCCLS</sequence>
<dbReference type="PANTHER" id="PTHR42717">
    <property type="entry name" value="DIHYDROOROTASE-RELATED"/>
    <property type="match status" value="1"/>
</dbReference>
<dbReference type="AlphaFoldDB" id="G5SKD5"/>
<dbReference type="InterPro" id="IPR020043">
    <property type="entry name" value="Deacetylase_Atu3266-like"/>
</dbReference>
<dbReference type="SUPFAM" id="SSF51556">
    <property type="entry name" value="Metallo-dependent hydrolases"/>
    <property type="match status" value="1"/>
</dbReference>
<dbReference type="InterPro" id="IPR006680">
    <property type="entry name" value="Amidohydro-rel"/>
</dbReference>
<accession>G5SKD5</accession>
<gene>
    <name evidence="2" type="ORF">LTSEWAN_6270</name>
</gene>